<dbReference type="GO" id="GO:0003743">
    <property type="term" value="F:translation initiation factor activity"/>
    <property type="evidence" value="ECO:0007669"/>
    <property type="project" value="UniProtKB-KW"/>
</dbReference>
<sequence length="912" mass="107108">VRFNVVQYVVPEVKELYNWLEVDFHPLKLCSRVSKVLNWVKDQAEKEPELQLYVPHLQNNTILRLLQQVAQIYQSIEFSRLCTLVPFVDAFQLERCIVDAARHCDLQVRLDHTTRTLSFGSDLNYCTREDAPLGPQLQSMPSEQIRNQLTAMSSALAKALAVIKPPHLLQEKEEQHQQAVTAFLKNSRKEHQRILARRQTIEERKERLESLNIQREKEELEQREAELQKVRKAEEERLRQEAKEREKERILQEHEQIKKKTVRERLEQIKKTELGAKAFKDIDIEDLEELDPDFIMAKQVEQLEKEKKELQERLKNQEKKIDYFERAKRLEEIPLIKTAYEEQRVHDMELWEQQEEERITTLQLEREKALEHKNRLSRMLEDRDLFEARLKASRRTVYEDKLKQFQERLAEERRNRLEERKKQRKEERRITYYREKEEEEQRLREEQLLKEREEKERIEREKREQEQREYQERVKKLEELEKKKRQREMEIEERERRREEERRGLDDPFSRKESRWGDRESESSWRRGGEPESEWRRAPLERDWRRGEPRDDDRSFRRGDDLPRRGDDLPRRGDDLPRRGAAEEKERPSTESTEDRPPRREGDEDRPPRREGDEDRPPRRGLDEDRPPRRGLDDDRGSWRAADDDRGPRPQAWNAEDPGVEWMTTEDPGVEWMMTGHPDVLWMMIGHLDVLWMMTGHPGAAWMTTGAVGVWQMTTEDPGVEWMMTGRPDGLWMTTGHPGVGWMMTGAAGVLQMTTEVPGAGWMTTEVPGAGWMMTGCQGVMMTGDHGAVQMMTGSPDEMMTEVHGVVVMIQGQVLGDHLVNQGDGESEKRPVRTAGDLPASPELPGTGSGIETKIGMKTRKSVNLTEREISIEMIVSGVPGMTLVGEEAQLRKLLAGEIQVVVKSGTEVVVT</sequence>
<feature type="region of interest" description="Disordered" evidence="2">
    <location>
        <begin position="484"/>
        <end position="662"/>
    </location>
</feature>
<feature type="compositionally biased region" description="Basic and acidic residues" evidence="2">
    <location>
        <begin position="484"/>
        <end position="648"/>
    </location>
</feature>
<feature type="non-terminal residue" evidence="4">
    <location>
        <position position="1"/>
    </location>
</feature>
<organism evidence="4 5">
    <name type="scientific">Columba livia</name>
    <name type="common">Rock dove</name>
    <dbReference type="NCBI Taxonomy" id="8932"/>
    <lineage>
        <taxon>Eukaryota</taxon>
        <taxon>Metazoa</taxon>
        <taxon>Chordata</taxon>
        <taxon>Craniata</taxon>
        <taxon>Vertebrata</taxon>
        <taxon>Euteleostomi</taxon>
        <taxon>Archelosauria</taxon>
        <taxon>Archosauria</taxon>
        <taxon>Dinosauria</taxon>
        <taxon>Saurischia</taxon>
        <taxon>Theropoda</taxon>
        <taxon>Coelurosauria</taxon>
        <taxon>Aves</taxon>
        <taxon>Neognathae</taxon>
        <taxon>Neoaves</taxon>
        <taxon>Columbimorphae</taxon>
        <taxon>Columbiformes</taxon>
        <taxon>Columbidae</taxon>
        <taxon>Columba</taxon>
    </lineage>
</organism>
<dbReference type="GO" id="GO:0003729">
    <property type="term" value="F:mRNA binding"/>
    <property type="evidence" value="ECO:0007669"/>
    <property type="project" value="TreeGrafter"/>
</dbReference>
<dbReference type="SMART" id="SM00088">
    <property type="entry name" value="PINT"/>
    <property type="match status" value="1"/>
</dbReference>
<feature type="region of interest" description="Disordered" evidence="2">
    <location>
        <begin position="821"/>
        <end position="855"/>
    </location>
</feature>
<dbReference type="STRING" id="8932.A0A2I0MEI5"/>
<dbReference type="InterPro" id="IPR000717">
    <property type="entry name" value="PCI_dom"/>
</dbReference>
<name>A0A2I0MEI5_COLLI</name>
<gene>
    <name evidence="4" type="ORF">A306_00006538</name>
</gene>
<keyword evidence="5" id="KW-1185">Reference proteome</keyword>
<evidence type="ECO:0000259" key="3">
    <source>
        <dbReference type="PROSITE" id="PS50250"/>
    </source>
</evidence>
<dbReference type="PANTHER" id="PTHR14005">
    <property type="entry name" value="EUKARYOTIC TRANSLATION INITIATION FACTOR 3, THETA SUBUNIT"/>
    <property type="match status" value="1"/>
</dbReference>
<dbReference type="GO" id="GO:0071540">
    <property type="term" value="C:eukaryotic translation initiation factor 3 complex, eIF3e"/>
    <property type="evidence" value="ECO:0007669"/>
    <property type="project" value="TreeGrafter"/>
</dbReference>
<dbReference type="Pfam" id="PF01399">
    <property type="entry name" value="PCI"/>
    <property type="match status" value="1"/>
</dbReference>
<keyword evidence="4" id="KW-0648">Protein biosynthesis</keyword>
<dbReference type="GO" id="GO:0043614">
    <property type="term" value="C:multi-eIF complex"/>
    <property type="evidence" value="ECO:0007669"/>
    <property type="project" value="TreeGrafter"/>
</dbReference>
<dbReference type="GO" id="GO:0071541">
    <property type="term" value="C:eukaryotic translation initiation factor 3 complex, eIF3m"/>
    <property type="evidence" value="ECO:0007669"/>
    <property type="project" value="TreeGrafter"/>
</dbReference>
<dbReference type="GO" id="GO:0002188">
    <property type="term" value="P:translation reinitiation"/>
    <property type="evidence" value="ECO:0007669"/>
    <property type="project" value="TreeGrafter"/>
</dbReference>
<accession>A0A2I0MEI5</accession>
<evidence type="ECO:0000313" key="4">
    <source>
        <dbReference type="EMBL" id="PKK28089.1"/>
    </source>
</evidence>
<dbReference type="InterPro" id="IPR027512">
    <property type="entry name" value="EIF3A"/>
</dbReference>
<feature type="region of interest" description="Disordered" evidence="2">
    <location>
        <begin position="453"/>
        <end position="472"/>
    </location>
</feature>
<dbReference type="AlphaFoldDB" id="A0A2I0MEI5"/>
<protein>
    <submittedName>
        <fullName evidence="4">Eukaryotic translation initiation factor 3 subunit A-like</fullName>
    </submittedName>
</protein>
<feature type="coiled-coil region" evidence="1">
    <location>
        <begin position="293"/>
        <end position="327"/>
    </location>
</feature>
<dbReference type="Gene3D" id="1.25.40.860">
    <property type="match status" value="1"/>
</dbReference>
<feature type="coiled-coil region" evidence="1">
    <location>
        <begin position="184"/>
        <end position="260"/>
    </location>
</feature>
<keyword evidence="4" id="KW-0396">Initiation factor</keyword>
<proteinExistence type="predicted"/>
<dbReference type="InParanoid" id="A0A2I0MEI5"/>
<evidence type="ECO:0000256" key="1">
    <source>
        <dbReference type="SAM" id="Coils"/>
    </source>
</evidence>
<comment type="caution">
    <text evidence="4">The sequence shown here is derived from an EMBL/GenBank/DDBJ whole genome shotgun (WGS) entry which is preliminary data.</text>
</comment>
<evidence type="ECO:0000256" key="2">
    <source>
        <dbReference type="SAM" id="MobiDB-lite"/>
    </source>
</evidence>
<dbReference type="EMBL" id="AKCR02000017">
    <property type="protein sequence ID" value="PKK28089.1"/>
    <property type="molecule type" value="Genomic_DNA"/>
</dbReference>
<keyword evidence="1" id="KW-0175">Coiled coil</keyword>
<dbReference type="PANTHER" id="PTHR14005:SF0">
    <property type="entry name" value="EUKARYOTIC TRANSLATION INITIATION FACTOR 3 SUBUNIT A"/>
    <property type="match status" value="1"/>
</dbReference>
<feature type="domain" description="PCI" evidence="3">
    <location>
        <begin position="1"/>
        <end position="124"/>
    </location>
</feature>
<dbReference type="Proteomes" id="UP000053872">
    <property type="component" value="Unassembled WGS sequence"/>
</dbReference>
<evidence type="ECO:0000313" key="5">
    <source>
        <dbReference type="Proteomes" id="UP000053872"/>
    </source>
</evidence>
<reference evidence="4 5" key="1">
    <citation type="journal article" date="2013" name="Science">
        <title>Genomic diversity and evolution of the head crest in the rock pigeon.</title>
        <authorList>
            <person name="Shapiro M.D."/>
            <person name="Kronenberg Z."/>
            <person name="Li C."/>
            <person name="Domyan E.T."/>
            <person name="Pan H."/>
            <person name="Campbell M."/>
            <person name="Tan H."/>
            <person name="Huff C.D."/>
            <person name="Hu H."/>
            <person name="Vickrey A.I."/>
            <person name="Nielsen S.C."/>
            <person name="Stringham S.A."/>
            <person name="Hu H."/>
            <person name="Willerslev E."/>
            <person name="Gilbert M.T."/>
            <person name="Yandell M."/>
            <person name="Zhang G."/>
            <person name="Wang J."/>
        </authorList>
    </citation>
    <scope>NUCLEOTIDE SEQUENCE [LARGE SCALE GENOMIC DNA]</scope>
    <source>
        <tissue evidence="4">Blood</tissue>
    </source>
</reference>
<dbReference type="PROSITE" id="PS50250">
    <property type="entry name" value="PCI"/>
    <property type="match status" value="1"/>
</dbReference>
<dbReference type="GO" id="GO:0001732">
    <property type="term" value="P:formation of cytoplasmic translation initiation complex"/>
    <property type="evidence" value="ECO:0007669"/>
    <property type="project" value="TreeGrafter"/>
</dbReference>